<evidence type="ECO:0000313" key="3">
    <source>
        <dbReference type="EnsemblMetazoa" id="HelroP168859"/>
    </source>
</evidence>
<dbReference type="AlphaFoldDB" id="T1F120"/>
<proteinExistence type="predicted"/>
<dbReference type="KEGG" id="hro:HELRODRAFT_168859"/>
<feature type="transmembrane region" description="Helical" evidence="1">
    <location>
        <begin position="83"/>
        <end position="106"/>
    </location>
</feature>
<dbReference type="EMBL" id="AMQM01003125">
    <property type="status" value="NOT_ANNOTATED_CDS"/>
    <property type="molecule type" value="Genomic_DNA"/>
</dbReference>
<sequence>MVIYPMQLYTQQQNSQNNDELNFLFTIRLYLNGQTSTSEAGDRCIKRGSVVSTASRRNGAEKSGRARNGPIFLRSVVNRQYKYRWLVLAITAISCMSIIVVVSVVYSNQVNVKWSVFGFELGHCNAARQNQAPLTTEPPHNFVVIELFW</sequence>
<keyword evidence="1" id="KW-0812">Transmembrane</keyword>
<reference evidence="3" key="3">
    <citation type="submission" date="2015-06" db="UniProtKB">
        <authorList>
            <consortium name="EnsemblMetazoa"/>
        </authorList>
    </citation>
    <scope>IDENTIFICATION</scope>
</reference>
<dbReference type="RefSeq" id="XP_009012960.1">
    <property type="nucleotide sequence ID" value="XM_009014712.1"/>
</dbReference>
<evidence type="ECO:0000256" key="1">
    <source>
        <dbReference type="SAM" id="Phobius"/>
    </source>
</evidence>
<dbReference type="CTD" id="20202520"/>
<protein>
    <submittedName>
        <fullName evidence="2 3">Uncharacterized protein</fullName>
    </submittedName>
</protein>
<keyword evidence="4" id="KW-1185">Reference proteome</keyword>
<reference evidence="4" key="1">
    <citation type="submission" date="2012-12" db="EMBL/GenBank/DDBJ databases">
        <authorList>
            <person name="Hellsten U."/>
            <person name="Grimwood J."/>
            <person name="Chapman J.A."/>
            <person name="Shapiro H."/>
            <person name="Aerts A."/>
            <person name="Otillar R.P."/>
            <person name="Terry A.Y."/>
            <person name="Boore J.L."/>
            <person name="Simakov O."/>
            <person name="Marletaz F."/>
            <person name="Cho S.-J."/>
            <person name="Edsinger-Gonzales E."/>
            <person name="Havlak P."/>
            <person name="Kuo D.-H."/>
            <person name="Larsson T."/>
            <person name="Lv J."/>
            <person name="Arendt D."/>
            <person name="Savage R."/>
            <person name="Osoegawa K."/>
            <person name="de Jong P."/>
            <person name="Lindberg D.R."/>
            <person name="Seaver E.C."/>
            <person name="Weisblat D.A."/>
            <person name="Putnam N.H."/>
            <person name="Grigoriev I.V."/>
            <person name="Rokhsar D.S."/>
        </authorList>
    </citation>
    <scope>NUCLEOTIDE SEQUENCE</scope>
</reference>
<keyword evidence="1" id="KW-1133">Transmembrane helix</keyword>
<evidence type="ECO:0000313" key="2">
    <source>
        <dbReference type="EMBL" id="ESO08938.1"/>
    </source>
</evidence>
<accession>T1F120</accession>
<dbReference type="HOGENOM" id="CLU_1751681_0_0_1"/>
<name>T1F120_HELRO</name>
<dbReference type="InParanoid" id="T1F120"/>
<reference evidence="2 4" key="2">
    <citation type="journal article" date="2013" name="Nature">
        <title>Insights into bilaterian evolution from three spiralian genomes.</title>
        <authorList>
            <person name="Simakov O."/>
            <person name="Marletaz F."/>
            <person name="Cho S.J."/>
            <person name="Edsinger-Gonzales E."/>
            <person name="Havlak P."/>
            <person name="Hellsten U."/>
            <person name="Kuo D.H."/>
            <person name="Larsson T."/>
            <person name="Lv J."/>
            <person name="Arendt D."/>
            <person name="Savage R."/>
            <person name="Osoegawa K."/>
            <person name="de Jong P."/>
            <person name="Grimwood J."/>
            <person name="Chapman J.A."/>
            <person name="Shapiro H."/>
            <person name="Aerts A."/>
            <person name="Otillar R.P."/>
            <person name="Terry A.Y."/>
            <person name="Boore J.L."/>
            <person name="Grigoriev I.V."/>
            <person name="Lindberg D.R."/>
            <person name="Seaver E.C."/>
            <person name="Weisblat D.A."/>
            <person name="Putnam N.H."/>
            <person name="Rokhsar D.S."/>
        </authorList>
    </citation>
    <scope>NUCLEOTIDE SEQUENCE</scope>
</reference>
<dbReference type="EMBL" id="KB096023">
    <property type="protein sequence ID" value="ESO08938.1"/>
    <property type="molecule type" value="Genomic_DNA"/>
</dbReference>
<dbReference type="EnsemblMetazoa" id="HelroT168859">
    <property type="protein sequence ID" value="HelroP168859"/>
    <property type="gene ID" value="HelroG168859"/>
</dbReference>
<organism evidence="3 4">
    <name type="scientific">Helobdella robusta</name>
    <name type="common">Californian leech</name>
    <dbReference type="NCBI Taxonomy" id="6412"/>
    <lineage>
        <taxon>Eukaryota</taxon>
        <taxon>Metazoa</taxon>
        <taxon>Spiralia</taxon>
        <taxon>Lophotrochozoa</taxon>
        <taxon>Annelida</taxon>
        <taxon>Clitellata</taxon>
        <taxon>Hirudinea</taxon>
        <taxon>Rhynchobdellida</taxon>
        <taxon>Glossiphoniidae</taxon>
        <taxon>Helobdella</taxon>
    </lineage>
</organism>
<gene>
    <name evidence="3" type="primary">20202520</name>
    <name evidence="2" type="ORF">HELRODRAFT_168859</name>
</gene>
<dbReference type="Proteomes" id="UP000015101">
    <property type="component" value="Unassembled WGS sequence"/>
</dbReference>
<dbReference type="GeneID" id="20202520"/>
<keyword evidence="1" id="KW-0472">Membrane</keyword>
<evidence type="ECO:0000313" key="4">
    <source>
        <dbReference type="Proteomes" id="UP000015101"/>
    </source>
</evidence>